<reference evidence="2 3" key="1">
    <citation type="submission" date="2024-07" db="EMBL/GenBank/DDBJ databases">
        <title>Section-level genome sequencing and comparative genomics of Aspergillus sections Usti and Cavernicolus.</title>
        <authorList>
            <consortium name="Lawrence Berkeley National Laboratory"/>
            <person name="Nybo J.L."/>
            <person name="Vesth T.C."/>
            <person name="Theobald S."/>
            <person name="Frisvad J.C."/>
            <person name="Larsen T.O."/>
            <person name="Kjaerboelling I."/>
            <person name="Rothschild-Mancinelli K."/>
            <person name="Lyhne E.K."/>
            <person name="Kogle M.E."/>
            <person name="Barry K."/>
            <person name="Clum A."/>
            <person name="Na H."/>
            <person name="Ledsgaard L."/>
            <person name="Lin J."/>
            <person name="Lipzen A."/>
            <person name="Kuo A."/>
            <person name="Riley R."/>
            <person name="Mondo S."/>
            <person name="LaButti K."/>
            <person name="Haridas S."/>
            <person name="Pangalinan J."/>
            <person name="Salamov A.A."/>
            <person name="Simmons B.A."/>
            <person name="Magnuson J.K."/>
            <person name="Chen J."/>
            <person name="Drula E."/>
            <person name="Henrissat B."/>
            <person name="Wiebenga A."/>
            <person name="Lubbers R.J."/>
            <person name="Gomes A.C."/>
            <person name="Makela M.R."/>
            <person name="Stajich J."/>
            <person name="Grigoriev I.V."/>
            <person name="Mortensen U.H."/>
            <person name="De vries R.P."/>
            <person name="Baker S.E."/>
            <person name="Andersen M.R."/>
        </authorList>
    </citation>
    <scope>NUCLEOTIDE SEQUENCE [LARGE SCALE GENOMIC DNA]</scope>
    <source>
        <strain evidence="2 3">CBS 600.67</strain>
    </source>
</reference>
<evidence type="ECO:0000313" key="2">
    <source>
        <dbReference type="EMBL" id="KAL2828160.1"/>
    </source>
</evidence>
<feature type="region of interest" description="Disordered" evidence="1">
    <location>
        <begin position="1"/>
        <end position="50"/>
    </location>
</feature>
<name>A0ABR4IK58_9EURO</name>
<evidence type="ECO:0008006" key="4">
    <source>
        <dbReference type="Google" id="ProtNLM"/>
    </source>
</evidence>
<sequence>MLTPIKTRGRRKRSWTPSDGVSKPIPSGPKGGRPMMSLRTKQANSQSSNKRARLVAQIALPKPRKNLSRLESLPVELIEKIFLYSLNVNLPRSSRFLAAALSSERIYRALTLLAFWDDSSARDSGEAPETAKSIELAAATEAGATKILRLLRPLEYVPLFQDERRSLQASVLRCRWCTIERLLSHLPDLVRLVIQRHWLNVDITMASDLEDTLCLFLAQKGDTCSFQGTDTNSNHYTMTIEPLVSLTISCLESEQQTTHRILGILQIPDRFLSGTDKGFNEPHVRFLEILRLASGFNRLEPSTATEIALSREAIQQGVHTALIEHNADALTTLLKIDEYTFRSENTSAIQTLPYMLPPEHFRTAVRVARDDPSLFQLLLRASAESVPADDSEITQWAMDLDDAFGPWLLDFMLQLPQRIEAAKNEPIEGPIFYFGRANSRISIAQRYLRDVLGLEEMAGWMEEKLLNLSSEWMIE</sequence>
<dbReference type="Proteomes" id="UP001610335">
    <property type="component" value="Unassembled WGS sequence"/>
</dbReference>
<comment type="caution">
    <text evidence="2">The sequence shown here is derived from an EMBL/GenBank/DDBJ whole genome shotgun (WGS) entry which is preliminary data.</text>
</comment>
<gene>
    <name evidence="2" type="ORF">BDW59DRAFT_143282</name>
</gene>
<proteinExistence type="predicted"/>
<evidence type="ECO:0000313" key="3">
    <source>
        <dbReference type="Proteomes" id="UP001610335"/>
    </source>
</evidence>
<feature type="compositionally biased region" description="Polar residues" evidence="1">
    <location>
        <begin position="39"/>
        <end position="49"/>
    </location>
</feature>
<evidence type="ECO:0000256" key="1">
    <source>
        <dbReference type="SAM" id="MobiDB-lite"/>
    </source>
</evidence>
<organism evidence="2 3">
    <name type="scientific">Aspergillus cavernicola</name>
    <dbReference type="NCBI Taxonomy" id="176166"/>
    <lineage>
        <taxon>Eukaryota</taxon>
        <taxon>Fungi</taxon>
        <taxon>Dikarya</taxon>
        <taxon>Ascomycota</taxon>
        <taxon>Pezizomycotina</taxon>
        <taxon>Eurotiomycetes</taxon>
        <taxon>Eurotiomycetidae</taxon>
        <taxon>Eurotiales</taxon>
        <taxon>Aspergillaceae</taxon>
        <taxon>Aspergillus</taxon>
        <taxon>Aspergillus subgen. Nidulantes</taxon>
    </lineage>
</organism>
<accession>A0ABR4IK58</accession>
<keyword evidence="3" id="KW-1185">Reference proteome</keyword>
<dbReference type="EMBL" id="JBFXLS010000021">
    <property type="protein sequence ID" value="KAL2828160.1"/>
    <property type="molecule type" value="Genomic_DNA"/>
</dbReference>
<protein>
    <recommendedName>
        <fullName evidence="4">F-box domain-containing protein</fullName>
    </recommendedName>
</protein>